<organism evidence="2 3">
    <name type="scientific">Ferrimonas gelatinilytica</name>
    <dbReference type="NCBI Taxonomy" id="1255257"/>
    <lineage>
        <taxon>Bacteria</taxon>
        <taxon>Pseudomonadati</taxon>
        <taxon>Pseudomonadota</taxon>
        <taxon>Gammaproteobacteria</taxon>
        <taxon>Alteromonadales</taxon>
        <taxon>Ferrimonadaceae</taxon>
        <taxon>Ferrimonas</taxon>
    </lineage>
</organism>
<dbReference type="Gene3D" id="3.40.30.10">
    <property type="entry name" value="Glutaredoxin"/>
    <property type="match status" value="1"/>
</dbReference>
<name>A0ABP9RUU4_9GAMM</name>
<keyword evidence="3" id="KW-1185">Reference proteome</keyword>
<dbReference type="InterPro" id="IPR013766">
    <property type="entry name" value="Thioredoxin_domain"/>
</dbReference>
<dbReference type="PROSITE" id="PS51352">
    <property type="entry name" value="THIOREDOXIN_2"/>
    <property type="match status" value="1"/>
</dbReference>
<feature type="domain" description="Thioredoxin" evidence="1">
    <location>
        <begin position="7"/>
        <end position="163"/>
    </location>
</feature>
<dbReference type="SUPFAM" id="SSF52833">
    <property type="entry name" value="Thioredoxin-like"/>
    <property type="match status" value="1"/>
</dbReference>
<sequence>MEKNQKLQAGAIFPHVMVTTLDGDEVTLGVPRGHCEWQLVVIYRGRHCPLCTKYLNALEGHVEALSENGIDIIAVTADRRDQVEEHLSRLTVSFPIAYGLTEEQMETLGLYISLPRSEEETDHNFPEPGLFVVNEEGHLHVVDISNNPFVRPELESLVKGLAWIRDPENHYPIRGTWQDAESTLLYR</sequence>
<dbReference type="RefSeq" id="WP_345315526.1">
    <property type="nucleotide sequence ID" value="NZ_BAABLF010000005.1"/>
</dbReference>
<accession>A0ABP9RUU4</accession>
<proteinExistence type="predicted"/>
<evidence type="ECO:0000313" key="3">
    <source>
        <dbReference type="Proteomes" id="UP001501600"/>
    </source>
</evidence>
<reference evidence="3" key="1">
    <citation type="journal article" date="2019" name="Int. J. Syst. Evol. Microbiol.">
        <title>The Global Catalogue of Microorganisms (GCM) 10K type strain sequencing project: providing services to taxonomists for standard genome sequencing and annotation.</title>
        <authorList>
            <consortium name="The Broad Institute Genomics Platform"/>
            <consortium name="The Broad Institute Genome Sequencing Center for Infectious Disease"/>
            <person name="Wu L."/>
            <person name="Ma J."/>
        </authorList>
    </citation>
    <scope>NUCLEOTIDE SEQUENCE [LARGE SCALE GENOMIC DNA]</scope>
    <source>
        <strain evidence="3">JCM 18720</strain>
    </source>
</reference>
<gene>
    <name evidence="2" type="ORF">GCM10025772_05630</name>
</gene>
<evidence type="ECO:0000259" key="1">
    <source>
        <dbReference type="PROSITE" id="PS51352"/>
    </source>
</evidence>
<protein>
    <submittedName>
        <fullName evidence="2">Peroxiredoxin-like family protein</fullName>
    </submittedName>
</protein>
<evidence type="ECO:0000313" key="2">
    <source>
        <dbReference type="EMBL" id="GAA5187621.1"/>
    </source>
</evidence>
<dbReference type="Proteomes" id="UP001501600">
    <property type="component" value="Unassembled WGS sequence"/>
</dbReference>
<dbReference type="InterPro" id="IPR036249">
    <property type="entry name" value="Thioredoxin-like_sf"/>
</dbReference>
<dbReference type="InterPro" id="IPR000866">
    <property type="entry name" value="AhpC/TSA"/>
</dbReference>
<dbReference type="EMBL" id="BAABLF010000005">
    <property type="protein sequence ID" value="GAA5187621.1"/>
    <property type="molecule type" value="Genomic_DNA"/>
</dbReference>
<comment type="caution">
    <text evidence="2">The sequence shown here is derived from an EMBL/GenBank/DDBJ whole genome shotgun (WGS) entry which is preliminary data.</text>
</comment>
<dbReference type="Pfam" id="PF00578">
    <property type="entry name" value="AhpC-TSA"/>
    <property type="match status" value="1"/>
</dbReference>